<dbReference type="Proteomes" id="UP000069443">
    <property type="component" value="Unassembled WGS sequence"/>
</dbReference>
<evidence type="ECO:0000256" key="4">
    <source>
        <dbReference type="SAM" id="SignalP"/>
    </source>
</evidence>
<proteinExistence type="inferred from homology"/>
<feature type="domain" description="Solute-binding protein family 5" evidence="5">
    <location>
        <begin position="90"/>
        <end position="439"/>
    </location>
</feature>
<protein>
    <submittedName>
        <fullName evidence="6">Extracellular solute-binding protein family 5</fullName>
    </submittedName>
</protein>
<evidence type="ECO:0000256" key="1">
    <source>
        <dbReference type="ARBA" id="ARBA00005695"/>
    </source>
</evidence>
<reference evidence="7" key="1">
    <citation type="journal article" date="2016" name="Genome Announc.">
        <title>Draft Genome Sequences of Five Rapidly Growing Mycobacterium Species, M. thermoresistibile, M. fortuitum subsp. acetamidolyticum, M. canariasense, M. brisbanense, and M. novocastrense.</title>
        <authorList>
            <person name="Katahira K."/>
            <person name="Ogura Y."/>
            <person name="Gotoh Y."/>
            <person name="Hayashi T."/>
        </authorList>
    </citation>
    <scope>NUCLEOTIDE SEQUENCE [LARGE SCALE GENOMIC DNA]</scope>
    <source>
        <strain evidence="7">JCM15298</strain>
    </source>
</reference>
<accession>A0A117I962</accession>
<name>A0A117I962_MYCCR</name>
<dbReference type="Gene3D" id="3.10.105.10">
    <property type="entry name" value="Dipeptide-binding Protein, Domain 3"/>
    <property type="match status" value="1"/>
</dbReference>
<evidence type="ECO:0000256" key="3">
    <source>
        <dbReference type="ARBA" id="ARBA00022729"/>
    </source>
</evidence>
<dbReference type="EMBL" id="BCSY01000035">
    <property type="protein sequence ID" value="GAS94338.1"/>
    <property type="molecule type" value="Genomic_DNA"/>
</dbReference>
<comment type="caution">
    <text evidence="6">The sequence shown here is derived from an EMBL/GenBank/DDBJ whole genome shotgun (WGS) entry which is preliminary data.</text>
</comment>
<dbReference type="GO" id="GO:1904680">
    <property type="term" value="F:peptide transmembrane transporter activity"/>
    <property type="evidence" value="ECO:0007669"/>
    <property type="project" value="TreeGrafter"/>
</dbReference>
<feature type="chain" id="PRO_5007148605" evidence="4">
    <location>
        <begin position="30"/>
        <end position="533"/>
    </location>
</feature>
<dbReference type="STRING" id="228230.RMCC_1304"/>
<dbReference type="PANTHER" id="PTHR30290:SF9">
    <property type="entry name" value="OLIGOPEPTIDE-BINDING PROTEIN APPA"/>
    <property type="match status" value="1"/>
</dbReference>
<dbReference type="RefSeq" id="WP_201029512.1">
    <property type="nucleotide sequence ID" value="NZ_BCSY01000035.1"/>
</dbReference>
<organism evidence="6 7">
    <name type="scientific">Mycolicibacterium canariasense</name>
    <name type="common">Mycobacterium canariasense</name>
    <dbReference type="NCBI Taxonomy" id="228230"/>
    <lineage>
        <taxon>Bacteria</taxon>
        <taxon>Bacillati</taxon>
        <taxon>Actinomycetota</taxon>
        <taxon>Actinomycetes</taxon>
        <taxon>Mycobacteriales</taxon>
        <taxon>Mycobacteriaceae</taxon>
        <taxon>Mycolicibacterium</taxon>
    </lineage>
</organism>
<dbReference type="GO" id="GO:0015833">
    <property type="term" value="P:peptide transport"/>
    <property type="evidence" value="ECO:0007669"/>
    <property type="project" value="TreeGrafter"/>
</dbReference>
<gene>
    <name evidence="6" type="ORF">RMCC_1304</name>
</gene>
<evidence type="ECO:0000256" key="2">
    <source>
        <dbReference type="ARBA" id="ARBA00022448"/>
    </source>
</evidence>
<dbReference type="AlphaFoldDB" id="A0A117I962"/>
<feature type="signal peptide" evidence="4">
    <location>
        <begin position="1"/>
        <end position="29"/>
    </location>
</feature>
<dbReference type="InterPro" id="IPR000914">
    <property type="entry name" value="SBP_5_dom"/>
</dbReference>
<evidence type="ECO:0000313" key="6">
    <source>
        <dbReference type="EMBL" id="GAS94338.1"/>
    </source>
</evidence>
<sequence>MISLTSGGVRAVAAALCAVSVLVAGTACGGKNASGGGSKAPTDGVLVLGLNGDIGQPPDPDIYYANNGVAIIQNVYEGLVKYKDGADSPELAPALATAWTVNPQNTVFTFQLRDGVTFHDGTPFDASAVKASFDRRTAVNGGPAYMVAGVQSIATPDAHTAVVTLKEPNSAFLDYLASPFGPKMESPAGLVKYAGSDHGQDYLSKHDLGTGPYELSKAETGRQYELTAYPGYWGQKSPFTTVRLTVYNDVSALQLALEQGDVAGAVNALPSSNLKRYQSMSSVNNYFLPTLGAALLTLNPSKDFFRNQPARMAFLQMIDQQKLVGEVMGETSEVATTMYGKGMIPGGADHQRVSYDPSVMAAYAKTLPAGTEMTLGYATGNENAQKMANLIVAQLQTMGVQAAAQAYPTATVFSWPNDPTKGPDAFVDGSNGPDGGNPYMWGHVFWDKSGGINYFLCDSPEVDGMLDDAVKTGDIATYVKAGDSYGATGCYLNLAYNKDWVVAQKWLGNVEKAHNIGSFELNFNQLTINGSQG</sequence>
<dbReference type="Gene3D" id="3.40.190.10">
    <property type="entry name" value="Periplasmic binding protein-like II"/>
    <property type="match status" value="1"/>
</dbReference>
<comment type="similarity">
    <text evidence="1">Belongs to the bacterial solute-binding protein 5 family.</text>
</comment>
<dbReference type="InterPro" id="IPR039424">
    <property type="entry name" value="SBP_5"/>
</dbReference>
<evidence type="ECO:0000313" key="7">
    <source>
        <dbReference type="Proteomes" id="UP000069443"/>
    </source>
</evidence>
<keyword evidence="7" id="KW-1185">Reference proteome</keyword>
<keyword evidence="2" id="KW-0813">Transport</keyword>
<evidence type="ECO:0000259" key="5">
    <source>
        <dbReference type="Pfam" id="PF00496"/>
    </source>
</evidence>
<dbReference type="PANTHER" id="PTHR30290">
    <property type="entry name" value="PERIPLASMIC BINDING COMPONENT OF ABC TRANSPORTER"/>
    <property type="match status" value="1"/>
</dbReference>
<dbReference type="SUPFAM" id="SSF53850">
    <property type="entry name" value="Periplasmic binding protein-like II"/>
    <property type="match status" value="1"/>
</dbReference>
<dbReference type="CDD" id="cd00995">
    <property type="entry name" value="PBP2_NikA_DppA_OppA_like"/>
    <property type="match status" value="1"/>
</dbReference>
<keyword evidence="3 4" id="KW-0732">Signal</keyword>
<dbReference type="Pfam" id="PF00496">
    <property type="entry name" value="SBP_bac_5"/>
    <property type="match status" value="1"/>
</dbReference>
<reference evidence="7" key="2">
    <citation type="submission" date="2016-02" db="EMBL/GenBank/DDBJ databases">
        <title>Draft genome sequence of five rapidly growing Mycobacterium species.</title>
        <authorList>
            <person name="Katahira K."/>
            <person name="Gotou Y."/>
            <person name="Iida K."/>
            <person name="Ogura Y."/>
            <person name="Hayashi T."/>
        </authorList>
    </citation>
    <scope>NUCLEOTIDE SEQUENCE [LARGE SCALE GENOMIC DNA]</scope>
    <source>
        <strain evidence="7">JCM15298</strain>
    </source>
</reference>